<dbReference type="InterPro" id="IPR036549">
    <property type="entry name" value="CX6/COA6-like_sf"/>
</dbReference>
<dbReference type="GO" id="GO:0045277">
    <property type="term" value="C:respiratory chain complex IV"/>
    <property type="evidence" value="ECO:0007669"/>
    <property type="project" value="InterPro"/>
</dbReference>
<comment type="subcellular location">
    <subcellularLocation>
        <location evidence="1">Mitochondrion</location>
    </subcellularLocation>
</comment>
<organism evidence="4 5">
    <name type="scientific">Cyanidium caldarium</name>
    <name type="common">Red alga</name>
    <dbReference type="NCBI Taxonomy" id="2771"/>
    <lineage>
        <taxon>Eukaryota</taxon>
        <taxon>Rhodophyta</taxon>
        <taxon>Bangiophyceae</taxon>
        <taxon>Cyanidiales</taxon>
        <taxon>Cyanidiaceae</taxon>
        <taxon>Cyanidium</taxon>
    </lineage>
</organism>
<dbReference type="AlphaFoldDB" id="A0AAV9ISK7"/>
<dbReference type="InterPro" id="IPR003213">
    <property type="entry name" value="Cyt_c_oxidase_su6B"/>
</dbReference>
<dbReference type="Pfam" id="PF02297">
    <property type="entry name" value="COX6B"/>
    <property type="match status" value="1"/>
</dbReference>
<dbReference type="Proteomes" id="UP001301350">
    <property type="component" value="Unassembled WGS sequence"/>
</dbReference>
<evidence type="ECO:0000256" key="2">
    <source>
        <dbReference type="ARBA" id="ARBA00023128"/>
    </source>
</evidence>
<evidence type="ECO:0000313" key="4">
    <source>
        <dbReference type="EMBL" id="KAK4535237.1"/>
    </source>
</evidence>
<dbReference type="PANTHER" id="PTHR46281:SF8">
    <property type="entry name" value="CYTOCHROME C OXIDASE SUBUNIT 12, MITOCHONDRIAL"/>
    <property type="match status" value="1"/>
</dbReference>
<dbReference type="EMBL" id="JANCYW010000004">
    <property type="protein sequence ID" value="KAK4535237.1"/>
    <property type="molecule type" value="Genomic_DNA"/>
</dbReference>
<dbReference type="SUPFAM" id="SSF47694">
    <property type="entry name" value="Cytochrome c oxidase subunit h"/>
    <property type="match status" value="1"/>
</dbReference>
<dbReference type="GO" id="GO:0005739">
    <property type="term" value="C:mitochondrion"/>
    <property type="evidence" value="ECO:0007669"/>
    <property type="project" value="UniProtKB-SubCell"/>
</dbReference>
<evidence type="ECO:0008006" key="6">
    <source>
        <dbReference type="Google" id="ProtNLM"/>
    </source>
</evidence>
<evidence type="ECO:0000313" key="5">
    <source>
        <dbReference type="Proteomes" id="UP001301350"/>
    </source>
</evidence>
<keyword evidence="3" id="KW-1015">Disulfide bond</keyword>
<accession>A0AAV9ISK7</accession>
<evidence type="ECO:0000256" key="3">
    <source>
        <dbReference type="ARBA" id="ARBA00023157"/>
    </source>
</evidence>
<proteinExistence type="predicted"/>
<reference evidence="4 5" key="1">
    <citation type="submission" date="2022-07" db="EMBL/GenBank/DDBJ databases">
        <title>Genome-wide signatures of adaptation to extreme environments.</title>
        <authorList>
            <person name="Cho C.H."/>
            <person name="Yoon H.S."/>
        </authorList>
    </citation>
    <scope>NUCLEOTIDE SEQUENCE [LARGE SCALE GENOMIC DNA]</scope>
    <source>
        <strain evidence="4 5">DBV 063 E5</strain>
    </source>
</reference>
<dbReference type="CDD" id="cd00926">
    <property type="entry name" value="Cyt_c_Oxidase_VIb"/>
    <property type="match status" value="1"/>
</dbReference>
<dbReference type="PANTHER" id="PTHR46281">
    <property type="entry name" value="CYTOCHROME C OXIDASE SUBUNIT 6B"/>
    <property type="match status" value="1"/>
</dbReference>
<dbReference type="Gene3D" id="1.10.10.140">
    <property type="entry name" value="Cytochrome c oxidase, subunit VIb"/>
    <property type="match status" value="1"/>
</dbReference>
<sequence>MSDVVKLETAPRDPRFPSTNQTMTCWVRYLEWKRCQSKDGEDSDECKKLRRWAYAMCPIDWVERWEEQQQDGTFPGPKFE</sequence>
<keyword evidence="5" id="KW-1185">Reference proteome</keyword>
<dbReference type="InterPro" id="IPR048280">
    <property type="entry name" value="COX6B-like"/>
</dbReference>
<name>A0AAV9ISK7_CYACA</name>
<gene>
    <name evidence="4" type="ORF">CDCA_CDCA04G1262</name>
</gene>
<keyword evidence="2" id="KW-0496">Mitochondrion</keyword>
<evidence type="ECO:0000256" key="1">
    <source>
        <dbReference type="ARBA" id="ARBA00004173"/>
    </source>
</evidence>
<protein>
    <recommendedName>
        <fullName evidence="6">Cytochrome c oxidase subunit</fullName>
    </recommendedName>
</protein>
<comment type="caution">
    <text evidence="4">The sequence shown here is derived from an EMBL/GenBank/DDBJ whole genome shotgun (WGS) entry which is preliminary data.</text>
</comment>